<feature type="binding site" evidence="6 8">
    <location>
        <position position="187"/>
    </location>
    <ligand>
        <name>S-adenosyl-L-methionine</name>
        <dbReference type="ChEBI" id="CHEBI:59789"/>
    </ligand>
</feature>
<accession>A0A418YK53</accession>
<reference evidence="12 13" key="2">
    <citation type="submission" date="2019-01" db="EMBL/GenBank/DDBJ databases">
        <title>Motilimonas pumilus sp. nov., isolated from the gut of sea cucumber (Apostichopus japonicus).</title>
        <authorList>
            <person name="Wang F.-Q."/>
            <person name="Ren L.-H."/>
            <person name="Lin Y.-W."/>
            <person name="Sun G.-H."/>
            <person name="Du Z.-J."/>
            <person name="Zhao J.-X."/>
            <person name="Liu X.-J."/>
            <person name="Liu L.-J."/>
        </authorList>
    </citation>
    <scope>NUCLEOTIDE SEQUENCE [LARGE SCALE GENOMIC DNA]</scope>
    <source>
        <strain evidence="12 13">PLHSC7-2</strain>
    </source>
</reference>
<feature type="domain" description="Ribosomal RNA methyltransferase FtsJ" evidence="9">
    <location>
        <begin position="185"/>
        <end position="300"/>
    </location>
</feature>
<feature type="active site" description="Proton acceptor" evidence="6 7">
    <location>
        <position position="326"/>
    </location>
</feature>
<dbReference type="Pfam" id="PF21239">
    <property type="entry name" value="RLMM_N"/>
    <property type="match status" value="1"/>
</dbReference>
<dbReference type="Gene3D" id="3.40.50.150">
    <property type="entry name" value="Vaccinia Virus protein VP39"/>
    <property type="match status" value="1"/>
</dbReference>
<dbReference type="EC" id="2.1.1.186" evidence="6"/>
<evidence type="ECO:0000259" key="10">
    <source>
        <dbReference type="Pfam" id="PF18125"/>
    </source>
</evidence>
<evidence type="ECO:0000256" key="8">
    <source>
        <dbReference type="PIRSR" id="PIRSR028774-2"/>
    </source>
</evidence>
<comment type="function">
    <text evidence="6">Catalyzes the 2'-O-methylation at nucleotide C2498 in 23S rRNA.</text>
</comment>
<dbReference type="GO" id="GO:0008757">
    <property type="term" value="F:S-adenosylmethionine-dependent methyltransferase activity"/>
    <property type="evidence" value="ECO:0007669"/>
    <property type="project" value="UniProtKB-UniRule"/>
</dbReference>
<dbReference type="Gene3D" id="3.30.2300.20">
    <property type="match status" value="1"/>
</dbReference>
<keyword evidence="3 6" id="KW-0489">Methyltransferase</keyword>
<dbReference type="PANTHER" id="PTHR37524:SF2">
    <property type="entry name" value="RIBOSOMAL RNA METHYLTRANSFERASE FTSJ DOMAIN-CONTAINING PROTEIN"/>
    <property type="match status" value="1"/>
</dbReference>
<keyword evidence="5 6" id="KW-0949">S-adenosyl-L-methionine</keyword>
<evidence type="ECO:0000313" key="12">
    <source>
        <dbReference type="EMBL" id="RJG51210.1"/>
    </source>
</evidence>
<dbReference type="RefSeq" id="WP_119908758.1">
    <property type="nucleotide sequence ID" value="NZ_QZCH01000001.1"/>
</dbReference>
<dbReference type="GO" id="GO:0006364">
    <property type="term" value="P:rRNA processing"/>
    <property type="evidence" value="ECO:0007669"/>
    <property type="project" value="UniProtKB-UniRule"/>
</dbReference>
<evidence type="ECO:0000256" key="1">
    <source>
        <dbReference type="ARBA" id="ARBA00022490"/>
    </source>
</evidence>
<dbReference type="SUPFAM" id="SSF53335">
    <property type="entry name" value="S-adenosyl-L-methionine-dependent methyltransferases"/>
    <property type="match status" value="1"/>
</dbReference>
<dbReference type="InterPro" id="IPR029063">
    <property type="entry name" value="SAM-dependent_MTases_sf"/>
</dbReference>
<dbReference type="InterPro" id="IPR040739">
    <property type="entry name" value="RlmM_FDX"/>
</dbReference>
<evidence type="ECO:0000256" key="7">
    <source>
        <dbReference type="PIRSR" id="PIRSR028774-1"/>
    </source>
</evidence>
<comment type="similarity">
    <text evidence="6">Belongs to the class I-like SAM-binding methyltransferase superfamily. RNA methyltransferase RlmE family. RlmM subfamily.</text>
</comment>
<comment type="subcellular location">
    <subcellularLocation>
        <location evidence="6">Cytoplasm</location>
    </subcellularLocation>
</comment>
<comment type="caution">
    <text evidence="12">The sequence shown here is derived from an EMBL/GenBank/DDBJ whole genome shotgun (WGS) entry which is preliminary data.</text>
</comment>
<keyword evidence="13" id="KW-1185">Reference proteome</keyword>
<feature type="domain" description="Ribosomal RNA large subunit methyltransferase M THUMP-like" evidence="11">
    <location>
        <begin position="84"/>
        <end position="162"/>
    </location>
</feature>
<dbReference type="Proteomes" id="UP000283255">
    <property type="component" value="Unassembled WGS sequence"/>
</dbReference>
<dbReference type="Gene3D" id="3.30.70.2810">
    <property type="match status" value="1"/>
</dbReference>
<sequence length="378" mass="43511">MKGLLLYCRPGFENDCAAEIQEQAADCGCYGFAKTERQSGYVYFECYDPSQVAALLKQLNFFRLVFARQLIAVSELLTDLDVNDRITPVLNAVAQYPLCGDIWVEAPEGDETKPLLTFCRKFTVPLRAALRKGNRLTSKESDRKPRMHVCFLSNQSAFVGYSLTNNSSPFYMGIARLKFPPKAPSRSTLKLDEAIQLFIPKDEQEQRLHPGMKGVDLGACPGGWTYQLVRRGLFVSCVDNGAIDQSLMDTGQVKHYTDDGFKFQPLLRNVTWLTAKDEYGEKVQYPEHTHVNWLVCDMIEKPHRVAKLMADWLEHAYCREAIFNLKLPMKRRYYAVKECLDLLISQLGEQAFEFQAKHLYHDREEITVHVRWKPFKRK</sequence>
<feature type="binding site" evidence="6 8">
    <location>
        <begin position="220"/>
        <end position="223"/>
    </location>
    <ligand>
        <name>S-adenosyl-L-methionine</name>
        <dbReference type="ChEBI" id="CHEBI:59789"/>
    </ligand>
</feature>
<feature type="domain" description="RlmM ferredoxin-like" evidence="10">
    <location>
        <begin position="1"/>
        <end position="71"/>
    </location>
</feature>
<dbReference type="GO" id="GO:0032259">
    <property type="term" value="P:methylation"/>
    <property type="evidence" value="ECO:0007669"/>
    <property type="project" value="UniProtKB-KW"/>
</dbReference>
<protein>
    <recommendedName>
        <fullName evidence="6">Ribosomal RNA large subunit methyltransferase M</fullName>
        <ecNumber evidence="6">2.1.1.186</ecNumber>
    </recommendedName>
    <alternativeName>
        <fullName evidence="6">23S rRNA (cytidine2498-2'-O)-methyltransferase</fullName>
    </alternativeName>
    <alternativeName>
        <fullName evidence="6">23S rRNA 2'-O-ribose methyltransferase RlmM</fullName>
    </alternativeName>
</protein>
<evidence type="ECO:0000256" key="4">
    <source>
        <dbReference type="ARBA" id="ARBA00022679"/>
    </source>
</evidence>
<dbReference type="NCBIfam" id="NF008734">
    <property type="entry name" value="PRK11760.1"/>
    <property type="match status" value="1"/>
</dbReference>
<dbReference type="GO" id="GO:0005737">
    <property type="term" value="C:cytoplasm"/>
    <property type="evidence" value="ECO:0007669"/>
    <property type="project" value="UniProtKB-SubCell"/>
</dbReference>
<feature type="binding site" evidence="6 8">
    <location>
        <position position="259"/>
    </location>
    <ligand>
        <name>S-adenosyl-L-methionine</name>
        <dbReference type="ChEBI" id="CHEBI:59789"/>
    </ligand>
</feature>
<feature type="binding site" evidence="6 8">
    <location>
        <position position="239"/>
    </location>
    <ligand>
        <name>S-adenosyl-L-methionine</name>
        <dbReference type="ChEBI" id="CHEBI:59789"/>
    </ligand>
</feature>
<comment type="subunit">
    <text evidence="6">Monomer.</text>
</comment>
<evidence type="ECO:0000259" key="9">
    <source>
        <dbReference type="Pfam" id="PF01728"/>
    </source>
</evidence>
<dbReference type="HAMAP" id="MF_01551">
    <property type="entry name" value="23SrRNA_methyltr_M"/>
    <property type="match status" value="1"/>
</dbReference>
<dbReference type="PIRSF" id="PIRSF028774">
    <property type="entry name" value="UCP028774"/>
    <property type="match status" value="1"/>
</dbReference>
<comment type="catalytic activity">
    <reaction evidence="6">
        <text>cytidine(2498) in 23S rRNA + S-adenosyl-L-methionine = 2'-O-methylcytidine(2498) in 23S rRNA + S-adenosyl-L-homocysteine + H(+)</text>
        <dbReference type="Rhea" id="RHEA:42788"/>
        <dbReference type="Rhea" id="RHEA-COMP:10244"/>
        <dbReference type="Rhea" id="RHEA-COMP:10245"/>
        <dbReference type="ChEBI" id="CHEBI:15378"/>
        <dbReference type="ChEBI" id="CHEBI:57856"/>
        <dbReference type="ChEBI" id="CHEBI:59789"/>
        <dbReference type="ChEBI" id="CHEBI:74495"/>
        <dbReference type="ChEBI" id="CHEBI:82748"/>
        <dbReference type="EC" id="2.1.1.186"/>
    </reaction>
</comment>
<keyword evidence="1 6" id="KW-0963">Cytoplasm</keyword>
<keyword evidence="4 6" id="KW-0808">Transferase</keyword>
<organism evidence="12 13">
    <name type="scientific">Motilimonas pumila</name>
    <dbReference type="NCBI Taxonomy" id="2303987"/>
    <lineage>
        <taxon>Bacteria</taxon>
        <taxon>Pseudomonadati</taxon>
        <taxon>Pseudomonadota</taxon>
        <taxon>Gammaproteobacteria</taxon>
        <taxon>Alteromonadales</taxon>
        <taxon>Alteromonadales genera incertae sedis</taxon>
        <taxon>Motilimonas</taxon>
    </lineage>
</organism>
<evidence type="ECO:0000259" key="11">
    <source>
        <dbReference type="Pfam" id="PF21239"/>
    </source>
</evidence>
<name>A0A418YK53_9GAMM</name>
<dbReference type="EMBL" id="QZCH01000001">
    <property type="protein sequence ID" value="RJG51210.1"/>
    <property type="molecule type" value="Genomic_DNA"/>
</dbReference>
<dbReference type="OrthoDB" id="154490at2"/>
<feature type="binding site" evidence="6 8">
    <location>
        <position position="297"/>
    </location>
    <ligand>
        <name>S-adenosyl-L-methionine</name>
        <dbReference type="ChEBI" id="CHEBI:59789"/>
    </ligand>
</feature>
<proteinExistence type="inferred from homology"/>
<dbReference type="InterPro" id="IPR002877">
    <property type="entry name" value="RNA_MeTrfase_FtsJ_dom"/>
</dbReference>
<evidence type="ECO:0000256" key="5">
    <source>
        <dbReference type="ARBA" id="ARBA00022691"/>
    </source>
</evidence>
<keyword evidence="2 6" id="KW-0698">rRNA processing</keyword>
<dbReference type="AlphaFoldDB" id="A0A418YK53"/>
<dbReference type="PANTHER" id="PTHR37524">
    <property type="entry name" value="RIBOSOMAL RNA LARGE SUBUNIT METHYLTRANSFERASE M"/>
    <property type="match status" value="1"/>
</dbReference>
<dbReference type="InterPro" id="IPR048646">
    <property type="entry name" value="RlmM_THUMP-like"/>
</dbReference>
<evidence type="ECO:0000256" key="6">
    <source>
        <dbReference type="HAMAP-Rule" id="MF_01551"/>
    </source>
</evidence>
<dbReference type="Pfam" id="PF18125">
    <property type="entry name" value="RlmM_FDX"/>
    <property type="match status" value="1"/>
</dbReference>
<gene>
    <name evidence="6 12" type="primary">rlmM</name>
    <name evidence="12" type="ORF">D1Z90_00255</name>
</gene>
<dbReference type="InterPro" id="IPR011224">
    <property type="entry name" value="rRNA_MeTrfase_M"/>
</dbReference>
<evidence type="ECO:0000256" key="3">
    <source>
        <dbReference type="ARBA" id="ARBA00022603"/>
    </source>
</evidence>
<evidence type="ECO:0000313" key="13">
    <source>
        <dbReference type="Proteomes" id="UP000283255"/>
    </source>
</evidence>
<evidence type="ECO:0000256" key="2">
    <source>
        <dbReference type="ARBA" id="ARBA00022552"/>
    </source>
</evidence>
<dbReference type="Pfam" id="PF01728">
    <property type="entry name" value="FtsJ"/>
    <property type="match status" value="1"/>
</dbReference>
<reference evidence="12 13" key="1">
    <citation type="submission" date="2018-09" db="EMBL/GenBank/DDBJ databases">
        <authorList>
            <person name="Wang F."/>
        </authorList>
    </citation>
    <scope>NUCLEOTIDE SEQUENCE [LARGE SCALE GENOMIC DNA]</scope>
    <source>
        <strain evidence="12 13">PLHSC7-2</strain>
    </source>
</reference>